<protein>
    <submittedName>
        <fullName evidence="1">Uncharacterized protein</fullName>
    </submittedName>
</protein>
<dbReference type="VEuPathDB" id="VectorBase:AALB20_026267"/>
<dbReference type="STRING" id="7167.A0A182FNN0"/>
<evidence type="ECO:0000313" key="2">
    <source>
        <dbReference type="Proteomes" id="UP000069272"/>
    </source>
</evidence>
<dbReference type="SMART" id="SM00718">
    <property type="entry name" value="DM4_12"/>
    <property type="match status" value="1"/>
</dbReference>
<dbReference type="PANTHER" id="PTHR21398:SF11">
    <property type="entry name" value="HDC15381-RELATED"/>
    <property type="match status" value="1"/>
</dbReference>
<dbReference type="AlphaFoldDB" id="A0A182FNN0"/>
<sequence>MPDQQLSRPVTGGTRTRIRRVIRASNLSKTAMMSRLRPCTLLLLLLLLLVTMCWCATALTTVREHGAGTVPAERVRRWLNYPINGGLAKTVFGFIVPIRFHHPLPRVIVNTYNLQASYRIPANIIYPAAESVFKNRALELAQPRPDAARAALYAVLERSFDRPAAGSEGRSGRACLLRAICEVAATPLTHNGLIGEIMDVIFTPNPSEDLDPVYRLAQEHGRQQHDCLWLYPSCPKGLGIFDSISFVMQQQQQPQ</sequence>
<dbReference type="InterPro" id="IPR006631">
    <property type="entry name" value="DM4_12"/>
</dbReference>
<name>A0A182FNN0_ANOAL</name>
<reference evidence="1 2" key="1">
    <citation type="journal article" date="2017" name="G3 (Bethesda)">
        <title>The Physical Genome Mapping of Anopheles albimanus Corrected Scaffold Misassemblies and Identified Interarm Rearrangements in Genus Anopheles.</title>
        <authorList>
            <person name="Artemov G.N."/>
            <person name="Peery A.N."/>
            <person name="Jiang X."/>
            <person name="Tu Z."/>
            <person name="Stegniy V.N."/>
            <person name="Sharakhova M.V."/>
            <person name="Sharakhov I.V."/>
        </authorList>
    </citation>
    <scope>NUCLEOTIDE SEQUENCE [LARGE SCALE GENOMIC DNA]</scope>
    <source>
        <strain evidence="1 2">ALBI9_A</strain>
    </source>
</reference>
<reference evidence="1" key="2">
    <citation type="submission" date="2022-08" db="UniProtKB">
        <authorList>
            <consortium name="EnsemblMetazoa"/>
        </authorList>
    </citation>
    <scope>IDENTIFICATION</scope>
    <source>
        <strain evidence="1">STECLA/ALBI9_A</strain>
    </source>
</reference>
<keyword evidence="2" id="KW-1185">Reference proteome</keyword>
<accession>A0A182FNN0</accession>
<dbReference type="EnsemblMetazoa" id="AALB008143-RA">
    <property type="protein sequence ID" value="AALB008143-PA"/>
    <property type="gene ID" value="AALB008143"/>
</dbReference>
<dbReference type="VEuPathDB" id="VectorBase:AALB008143"/>
<organism evidence="1 2">
    <name type="scientific">Anopheles albimanus</name>
    <name type="common">New world malaria mosquito</name>
    <dbReference type="NCBI Taxonomy" id="7167"/>
    <lineage>
        <taxon>Eukaryota</taxon>
        <taxon>Metazoa</taxon>
        <taxon>Ecdysozoa</taxon>
        <taxon>Arthropoda</taxon>
        <taxon>Hexapoda</taxon>
        <taxon>Insecta</taxon>
        <taxon>Pterygota</taxon>
        <taxon>Neoptera</taxon>
        <taxon>Endopterygota</taxon>
        <taxon>Diptera</taxon>
        <taxon>Nematocera</taxon>
        <taxon>Culicoidea</taxon>
        <taxon>Culicidae</taxon>
        <taxon>Anophelinae</taxon>
        <taxon>Anopheles</taxon>
    </lineage>
</organism>
<evidence type="ECO:0000313" key="1">
    <source>
        <dbReference type="EnsemblMetazoa" id="AALB008143-PA"/>
    </source>
</evidence>
<proteinExistence type="predicted"/>
<dbReference type="Proteomes" id="UP000069272">
    <property type="component" value="Chromosome 2R"/>
</dbReference>
<dbReference type="PANTHER" id="PTHR21398">
    <property type="entry name" value="AGAP007094-PA"/>
    <property type="match status" value="1"/>
</dbReference>
<dbReference type="Pfam" id="PF07841">
    <property type="entry name" value="DM4_12"/>
    <property type="match status" value="1"/>
</dbReference>